<comment type="caution">
    <text evidence="3">The sequence shown here is derived from an EMBL/GenBank/DDBJ whole genome shotgun (WGS) entry which is preliminary data.</text>
</comment>
<feature type="domain" description="TmcB/TmcC TPR repeats" evidence="2">
    <location>
        <begin position="135"/>
        <end position="224"/>
    </location>
</feature>
<reference evidence="3" key="1">
    <citation type="submission" date="2021-09" db="EMBL/GenBank/DDBJ databases">
        <authorList>
            <consortium name="AG Swart"/>
            <person name="Singh M."/>
            <person name="Singh A."/>
            <person name="Seah K."/>
            <person name="Emmerich C."/>
        </authorList>
    </citation>
    <scope>NUCLEOTIDE SEQUENCE</scope>
    <source>
        <strain evidence="3">ATCC30299</strain>
    </source>
</reference>
<dbReference type="Proteomes" id="UP001162131">
    <property type="component" value="Unassembled WGS sequence"/>
</dbReference>
<dbReference type="PANTHER" id="PTHR31600">
    <property type="entry name" value="TINY MACROCYSTS PROTEIN B-RELATED"/>
    <property type="match status" value="1"/>
</dbReference>
<dbReference type="InterPro" id="IPR057352">
    <property type="entry name" value="TPR_TmcB/C"/>
</dbReference>
<accession>A0AAU9JRB0</accession>
<proteinExistence type="predicted"/>
<protein>
    <recommendedName>
        <fullName evidence="2">TmcB/TmcC TPR repeats domain-containing protein</fullName>
    </recommendedName>
</protein>
<name>A0AAU9JRB0_9CILI</name>
<feature type="region of interest" description="Disordered" evidence="1">
    <location>
        <begin position="461"/>
        <end position="481"/>
    </location>
</feature>
<keyword evidence="4" id="KW-1185">Reference proteome</keyword>
<dbReference type="AlphaFoldDB" id="A0AAU9JRB0"/>
<dbReference type="InterPro" id="IPR000014">
    <property type="entry name" value="PAS"/>
</dbReference>
<sequence>MPINTYFILYFAKNKIRLNLGKSKETMKNQYEVEWFLRSKLSAKGDFDATDILKKFSGSLEIEGFYSDKLFTVWEAYYCIDVLSDERLARIKLNKAVSMRSTLEGDFQVWKCKILLEEHSIGFYEDISTLYYILQLENIKKKDEILCNKFLDFWAEITSDKPMMAKLQHFSGEISRKLDEVKKGYSDLVKSFPNNIYCHELYGSLLMDILKNNEIGFKLLSRKNGLMSIQKEASKSKFWKFSEINGFLIVSANPELFGTIIYANLPAGQILSQPVSRIIGSKLSSYIPEPFSEQHDKYLKKFLSNCTNPDVEPKMSYFLKNERGYLVGCDFKITLISLVEHIYFFISLNPNVKHREFALVSDYGQIYAYSELFPQIIGNNKISLANQFADKIIPGVECLAMKPLEPLLISINSKEILLVKITHIVLKSSFTFLVLIDDYSEIEAWKRGEDTIQKRENKYKNENNLTNDVKKNKSLSRSPKNHHRLSAFYSVAEIGYTIENEKNKEQENIKTPFTAAESTLAYNAGLGN</sequence>
<dbReference type="PANTHER" id="PTHR31600:SF2">
    <property type="entry name" value="GAMETE ENRICHED GENE 10 PROTEIN-RELATED"/>
    <property type="match status" value="1"/>
</dbReference>
<dbReference type="Pfam" id="PF25474">
    <property type="entry name" value="TPR_TmcB"/>
    <property type="match status" value="1"/>
</dbReference>
<dbReference type="CDD" id="cd00130">
    <property type="entry name" value="PAS"/>
    <property type="match status" value="1"/>
</dbReference>
<evidence type="ECO:0000313" key="4">
    <source>
        <dbReference type="Proteomes" id="UP001162131"/>
    </source>
</evidence>
<evidence type="ECO:0000256" key="1">
    <source>
        <dbReference type="SAM" id="MobiDB-lite"/>
    </source>
</evidence>
<evidence type="ECO:0000259" key="2">
    <source>
        <dbReference type="Pfam" id="PF25474"/>
    </source>
</evidence>
<evidence type="ECO:0000313" key="3">
    <source>
        <dbReference type="EMBL" id="CAG9329399.1"/>
    </source>
</evidence>
<dbReference type="InterPro" id="IPR052994">
    <property type="entry name" value="Tiny_macrocysts_regulators"/>
</dbReference>
<organism evidence="3 4">
    <name type="scientific">Blepharisma stoltei</name>
    <dbReference type="NCBI Taxonomy" id="1481888"/>
    <lineage>
        <taxon>Eukaryota</taxon>
        <taxon>Sar</taxon>
        <taxon>Alveolata</taxon>
        <taxon>Ciliophora</taxon>
        <taxon>Postciliodesmatophora</taxon>
        <taxon>Heterotrichea</taxon>
        <taxon>Heterotrichida</taxon>
        <taxon>Blepharismidae</taxon>
        <taxon>Blepharisma</taxon>
    </lineage>
</organism>
<gene>
    <name evidence="3" type="ORF">BSTOLATCC_MIC48219</name>
</gene>
<dbReference type="EMBL" id="CAJZBQ010000047">
    <property type="protein sequence ID" value="CAG9329399.1"/>
    <property type="molecule type" value="Genomic_DNA"/>
</dbReference>